<dbReference type="Pfam" id="PF01925">
    <property type="entry name" value="TauE"/>
    <property type="match status" value="1"/>
</dbReference>
<feature type="transmembrane region" description="Helical" evidence="8">
    <location>
        <begin position="236"/>
        <end position="253"/>
    </location>
</feature>
<feature type="transmembrane region" description="Helical" evidence="8">
    <location>
        <begin position="142"/>
        <end position="169"/>
    </location>
</feature>
<reference evidence="9 10" key="1">
    <citation type="submission" date="2020-12" db="EMBL/GenBank/DDBJ databases">
        <title>Sulforoseuscoccus oceanibium gen. nov., sp. nov., a representative of the phylum Verrucomicrobia with special cytoplasmic membrane, and proposal of Sulforoseuscoccusaceae fam. nov.</title>
        <authorList>
            <person name="Xi F."/>
        </authorList>
    </citation>
    <scope>NUCLEOTIDE SEQUENCE [LARGE SCALE GENOMIC DNA]</scope>
    <source>
        <strain evidence="9 10">T37</strain>
    </source>
</reference>
<dbReference type="RefSeq" id="WP_164362142.1">
    <property type="nucleotide sequence ID" value="NZ_CP066776.1"/>
</dbReference>
<feature type="transmembrane region" description="Helical" evidence="8">
    <location>
        <begin position="37"/>
        <end position="63"/>
    </location>
</feature>
<keyword evidence="6 8" id="KW-1133">Transmembrane helix</keyword>
<name>A0A6B3L565_9BACT</name>
<dbReference type="EMBL" id="CP066776">
    <property type="protein sequence ID" value="QQL44341.1"/>
    <property type="molecule type" value="Genomic_DNA"/>
</dbReference>
<evidence type="ECO:0000256" key="5">
    <source>
        <dbReference type="ARBA" id="ARBA00022692"/>
    </source>
</evidence>
<organism evidence="9 10">
    <name type="scientific">Sulfuriroseicoccus oceanibius</name>
    <dbReference type="NCBI Taxonomy" id="2707525"/>
    <lineage>
        <taxon>Bacteria</taxon>
        <taxon>Pseudomonadati</taxon>
        <taxon>Verrucomicrobiota</taxon>
        <taxon>Verrucomicrobiia</taxon>
        <taxon>Verrucomicrobiales</taxon>
        <taxon>Verrucomicrobiaceae</taxon>
        <taxon>Sulfuriroseicoccus</taxon>
    </lineage>
</organism>
<evidence type="ECO:0000256" key="3">
    <source>
        <dbReference type="ARBA" id="ARBA00022448"/>
    </source>
</evidence>
<proteinExistence type="inferred from homology"/>
<dbReference type="InterPro" id="IPR052017">
    <property type="entry name" value="TSUP"/>
</dbReference>
<evidence type="ECO:0000313" key="10">
    <source>
        <dbReference type="Proteomes" id="UP000475117"/>
    </source>
</evidence>
<comment type="similarity">
    <text evidence="2 8">Belongs to the 4-toluene sulfonate uptake permease (TSUP) (TC 2.A.102) family.</text>
</comment>
<dbReference type="InterPro" id="IPR002781">
    <property type="entry name" value="TM_pro_TauE-like"/>
</dbReference>
<accession>A0A6B3L565</accession>
<protein>
    <recommendedName>
        <fullName evidence="8">Probable membrane transporter protein</fullName>
    </recommendedName>
</protein>
<keyword evidence="3" id="KW-0813">Transport</keyword>
<feature type="transmembrane region" description="Helical" evidence="8">
    <location>
        <begin position="103"/>
        <end position="122"/>
    </location>
</feature>
<dbReference type="PANTHER" id="PTHR30269:SF0">
    <property type="entry name" value="MEMBRANE TRANSPORTER PROTEIN YFCA-RELATED"/>
    <property type="match status" value="1"/>
</dbReference>
<keyword evidence="10" id="KW-1185">Reference proteome</keyword>
<feature type="transmembrane region" description="Helical" evidence="8">
    <location>
        <begin position="181"/>
        <end position="201"/>
    </location>
</feature>
<dbReference type="Proteomes" id="UP000475117">
    <property type="component" value="Chromosome"/>
</dbReference>
<dbReference type="KEGG" id="soa:G3M56_010655"/>
<evidence type="ECO:0000313" key="9">
    <source>
        <dbReference type="EMBL" id="QQL44341.1"/>
    </source>
</evidence>
<feature type="transmembrane region" description="Helical" evidence="8">
    <location>
        <begin position="207"/>
        <end position="224"/>
    </location>
</feature>
<evidence type="ECO:0000256" key="2">
    <source>
        <dbReference type="ARBA" id="ARBA00009142"/>
    </source>
</evidence>
<dbReference type="PANTHER" id="PTHR30269">
    <property type="entry name" value="TRANSMEMBRANE PROTEIN YFCA"/>
    <property type="match status" value="1"/>
</dbReference>
<comment type="subcellular location">
    <subcellularLocation>
        <location evidence="1 8">Cell membrane</location>
        <topology evidence="1 8">Multi-pass membrane protein</topology>
    </subcellularLocation>
</comment>
<evidence type="ECO:0000256" key="1">
    <source>
        <dbReference type="ARBA" id="ARBA00004651"/>
    </source>
</evidence>
<dbReference type="GO" id="GO:0005886">
    <property type="term" value="C:plasma membrane"/>
    <property type="evidence" value="ECO:0007669"/>
    <property type="project" value="UniProtKB-SubCell"/>
</dbReference>
<keyword evidence="4 8" id="KW-1003">Cell membrane</keyword>
<evidence type="ECO:0000256" key="6">
    <source>
        <dbReference type="ARBA" id="ARBA00022989"/>
    </source>
</evidence>
<keyword evidence="5 8" id="KW-0812">Transmembrane</keyword>
<sequence length="254" mass="26602">MGVTEVCVLIVAGMIAGAVNAVAGGGTLLTFPVLLSFGVPAVVANATSTVALVIGTGGSVVGFRKLLPVIKQWLWRFVPVSLAGGWLGSELLTRTSNDAFARFVPYLILFATLLFLVQGAVGKYAAAGAEGDERPMKVLPSVVFQFFVALYGGYFGAGIGILMLASLGFMGMRDIHEMNALKNVLGCLINVVAAIVFITAGEGLVDWARVGVMTVGAVTGYYLGAHFSQRIPRLMVRRMITGIGLLAFVVTLLG</sequence>
<evidence type="ECO:0000256" key="8">
    <source>
        <dbReference type="RuleBase" id="RU363041"/>
    </source>
</evidence>
<keyword evidence="7 8" id="KW-0472">Membrane</keyword>
<dbReference type="AlphaFoldDB" id="A0A6B3L565"/>
<evidence type="ECO:0000256" key="7">
    <source>
        <dbReference type="ARBA" id="ARBA00023136"/>
    </source>
</evidence>
<evidence type="ECO:0000256" key="4">
    <source>
        <dbReference type="ARBA" id="ARBA00022475"/>
    </source>
</evidence>
<gene>
    <name evidence="9" type="ORF">G3M56_010655</name>
</gene>